<evidence type="ECO:0000259" key="8">
    <source>
        <dbReference type="Pfam" id="PF13359"/>
    </source>
</evidence>
<evidence type="ECO:0000256" key="7">
    <source>
        <dbReference type="ARBA" id="ARBA00023242"/>
    </source>
</evidence>
<evidence type="ECO:0000256" key="1">
    <source>
        <dbReference type="ARBA" id="ARBA00001968"/>
    </source>
</evidence>
<keyword evidence="4" id="KW-0540">Nuclease</keyword>
<dbReference type="Proteomes" id="UP000801492">
    <property type="component" value="Unassembled WGS sequence"/>
</dbReference>
<dbReference type="SUPFAM" id="SSF56672">
    <property type="entry name" value="DNA/RNA polymerases"/>
    <property type="match status" value="1"/>
</dbReference>
<dbReference type="PANTHER" id="PTHR22930">
    <property type="match status" value="1"/>
</dbReference>
<sequence length="534" mass="60858">MDIVNLILENEMLEDNNVLVYIAAGGALELAEPIALQVANRRHVPRNQDYYEVTIRFYMGDLFTEHFRRSRETFQELVICVGNAPSYKPSRTIPLEKKVMFAVCILAKPESFLAAGDRFGLARNTAHVIFREIVGLLVEIMPQFITWPRNHDEAVDVFHEQSHGFPGVVGAIDGCHMYTYQAASICNHRKVFLNIHVGMPGRVHDARVLRNSPICNSLTNKQDPLLTEHQHLIGDSAYPLMKNLLTPFRDNGHLTAAQNNYNYKLSSIRSVIERAFGLLKGKFRRLKYLDIGEPDFGTQIITSSCVLHNFILLHSEDNEKNYHEGIEEDLEGVNKNPEVNKEIAEPPQTIANFLNIKDVIRTDHLNVVEWANLIELCSKFKDVFHHESCDLSVPNAVKQKIRTKDDAPVHIDKSEFLRKEVGILGEVVTPKGIKSTPEKTLAVQEYPMLKTVKEIKMFLGLRLYQHHPIDLKSEKVPDEPANKRLKTIHSDDSDHEKIVPISKQPGNHFPNEIILDIPTIPLYFSKTLQQKHIC</sequence>
<dbReference type="GO" id="GO:0046872">
    <property type="term" value="F:metal ion binding"/>
    <property type="evidence" value="ECO:0007669"/>
    <property type="project" value="UniProtKB-KW"/>
</dbReference>
<dbReference type="GO" id="GO:0004518">
    <property type="term" value="F:nuclease activity"/>
    <property type="evidence" value="ECO:0007669"/>
    <property type="project" value="UniProtKB-KW"/>
</dbReference>
<dbReference type="PANTHER" id="PTHR22930:SF85">
    <property type="entry name" value="GH03217P-RELATED"/>
    <property type="match status" value="1"/>
</dbReference>
<dbReference type="GO" id="GO:0071897">
    <property type="term" value="P:DNA biosynthetic process"/>
    <property type="evidence" value="ECO:0007669"/>
    <property type="project" value="UniProtKB-ARBA"/>
</dbReference>
<dbReference type="Pfam" id="PF13359">
    <property type="entry name" value="DDE_Tnp_4"/>
    <property type="match status" value="1"/>
</dbReference>
<name>A0A8K0GDS9_IGNLU</name>
<dbReference type="InterPro" id="IPR027806">
    <property type="entry name" value="HARBI1_dom"/>
</dbReference>
<evidence type="ECO:0000256" key="3">
    <source>
        <dbReference type="ARBA" id="ARBA00006958"/>
    </source>
</evidence>
<comment type="cofactor">
    <cofactor evidence="1">
        <name>a divalent metal cation</name>
        <dbReference type="ChEBI" id="CHEBI:60240"/>
    </cofactor>
</comment>
<keyword evidence="7" id="KW-0539">Nucleus</keyword>
<dbReference type="GO" id="GO:0016787">
    <property type="term" value="F:hydrolase activity"/>
    <property type="evidence" value="ECO:0007669"/>
    <property type="project" value="UniProtKB-KW"/>
</dbReference>
<organism evidence="9 10">
    <name type="scientific">Ignelater luminosus</name>
    <name type="common">Cucubano</name>
    <name type="synonym">Pyrophorus luminosus</name>
    <dbReference type="NCBI Taxonomy" id="2038154"/>
    <lineage>
        <taxon>Eukaryota</taxon>
        <taxon>Metazoa</taxon>
        <taxon>Ecdysozoa</taxon>
        <taxon>Arthropoda</taxon>
        <taxon>Hexapoda</taxon>
        <taxon>Insecta</taxon>
        <taxon>Pterygota</taxon>
        <taxon>Neoptera</taxon>
        <taxon>Endopterygota</taxon>
        <taxon>Coleoptera</taxon>
        <taxon>Polyphaga</taxon>
        <taxon>Elateriformia</taxon>
        <taxon>Elateroidea</taxon>
        <taxon>Elateridae</taxon>
        <taxon>Agrypninae</taxon>
        <taxon>Pyrophorini</taxon>
        <taxon>Ignelater</taxon>
    </lineage>
</organism>
<dbReference type="EMBL" id="VTPC01006867">
    <property type="protein sequence ID" value="KAF2894583.1"/>
    <property type="molecule type" value="Genomic_DNA"/>
</dbReference>
<comment type="caution">
    <text evidence="9">The sequence shown here is derived from an EMBL/GenBank/DDBJ whole genome shotgun (WGS) entry which is preliminary data.</text>
</comment>
<evidence type="ECO:0000256" key="4">
    <source>
        <dbReference type="ARBA" id="ARBA00022722"/>
    </source>
</evidence>
<comment type="similarity">
    <text evidence="3">Belongs to the HARBI1 family.</text>
</comment>
<comment type="subcellular location">
    <subcellularLocation>
        <location evidence="2">Nucleus</location>
    </subcellularLocation>
</comment>
<evidence type="ECO:0000256" key="2">
    <source>
        <dbReference type="ARBA" id="ARBA00004123"/>
    </source>
</evidence>
<evidence type="ECO:0000313" key="10">
    <source>
        <dbReference type="Proteomes" id="UP000801492"/>
    </source>
</evidence>
<keyword evidence="5" id="KW-0479">Metal-binding</keyword>
<reference evidence="9" key="1">
    <citation type="submission" date="2019-08" db="EMBL/GenBank/DDBJ databases">
        <title>The genome of the North American firefly Photinus pyralis.</title>
        <authorList>
            <consortium name="Photinus pyralis genome working group"/>
            <person name="Fallon T.R."/>
            <person name="Sander Lower S.E."/>
            <person name="Weng J.-K."/>
        </authorList>
    </citation>
    <scope>NUCLEOTIDE SEQUENCE</scope>
    <source>
        <strain evidence="9">TRF0915ILg1</strain>
        <tissue evidence="9">Whole body</tissue>
    </source>
</reference>
<keyword evidence="10" id="KW-1185">Reference proteome</keyword>
<feature type="domain" description="DDE Tnp4" evidence="8">
    <location>
        <begin position="176"/>
        <end position="309"/>
    </location>
</feature>
<protein>
    <recommendedName>
        <fullName evidence="8">DDE Tnp4 domain-containing protein</fullName>
    </recommendedName>
</protein>
<accession>A0A8K0GDS9</accession>
<keyword evidence="6" id="KW-0378">Hydrolase</keyword>
<proteinExistence type="inferred from homology"/>
<evidence type="ECO:0000256" key="6">
    <source>
        <dbReference type="ARBA" id="ARBA00022801"/>
    </source>
</evidence>
<evidence type="ECO:0000256" key="5">
    <source>
        <dbReference type="ARBA" id="ARBA00022723"/>
    </source>
</evidence>
<dbReference type="InterPro" id="IPR045249">
    <property type="entry name" value="HARBI1-like"/>
</dbReference>
<gene>
    <name evidence="9" type="ORF">ILUMI_11593</name>
</gene>
<dbReference type="GO" id="GO:0005634">
    <property type="term" value="C:nucleus"/>
    <property type="evidence" value="ECO:0007669"/>
    <property type="project" value="UniProtKB-SubCell"/>
</dbReference>
<dbReference type="AlphaFoldDB" id="A0A8K0GDS9"/>
<evidence type="ECO:0000313" key="9">
    <source>
        <dbReference type="EMBL" id="KAF2894583.1"/>
    </source>
</evidence>
<dbReference type="OrthoDB" id="6773865at2759"/>
<dbReference type="InterPro" id="IPR043502">
    <property type="entry name" value="DNA/RNA_pol_sf"/>
</dbReference>